<feature type="transmembrane region" description="Helical" evidence="6">
    <location>
        <begin position="53"/>
        <end position="71"/>
    </location>
</feature>
<evidence type="ECO:0000256" key="2">
    <source>
        <dbReference type="ARBA" id="ARBA00022475"/>
    </source>
</evidence>
<accession>A0A9W7EKH0</accession>
<evidence type="ECO:0000256" key="3">
    <source>
        <dbReference type="ARBA" id="ARBA00022692"/>
    </source>
</evidence>
<feature type="transmembrane region" description="Helical" evidence="6">
    <location>
        <begin position="135"/>
        <end position="161"/>
    </location>
</feature>
<feature type="domain" description="VTT" evidence="7">
    <location>
        <begin position="111"/>
        <end position="240"/>
    </location>
</feature>
<reference evidence="9" key="1">
    <citation type="journal article" date="2023" name="Commun. Biol.">
        <title>Genome analysis of Parmales, the sister group of diatoms, reveals the evolutionary specialization of diatoms from phago-mixotrophs to photoautotrophs.</title>
        <authorList>
            <person name="Ban H."/>
            <person name="Sato S."/>
            <person name="Yoshikawa S."/>
            <person name="Yamada K."/>
            <person name="Nakamura Y."/>
            <person name="Ichinomiya M."/>
            <person name="Sato N."/>
            <person name="Blanc-Mathieu R."/>
            <person name="Endo H."/>
            <person name="Kuwata A."/>
            <person name="Ogata H."/>
        </authorList>
    </citation>
    <scope>NUCLEOTIDE SEQUENCE [LARGE SCALE GENOMIC DNA]</scope>
    <source>
        <strain evidence="9">NIES 3701</strain>
    </source>
</reference>
<evidence type="ECO:0000256" key="6">
    <source>
        <dbReference type="SAM" id="Phobius"/>
    </source>
</evidence>
<dbReference type="OrthoDB" id="166803at2759"/>
<keyword evidence="4 6" id="KW-1133">Transmembrane helix</keyword>
<protein>
    <recommendedName>
        <fullName evidence="7">VTT domain-containing protein</fullName>
    </recommendedName>
</protein>
<dbReference type="PANTHER" id="PTHR12677:SF59">
    <property type="entry name" value="GOLGI APPARATUS MEMBRANE PROTEIN TVP38-RELATED"/>
    <property type="match status" value="1"/>
</dbReference>
<comment type="subcellular location">
    <subcellularLocation>
        <location evidence="1">Cell membrane</location>
        <topology evidence="1">Multi-pass membrane protein</topology>
    </subcellularLocation>
</comment>
<dbReference type="InterPro" id="IPR015414">
    <property type="entry name" value="TMEM64"/>
</dbReference>
<feature type="transmembrane region" description="Helical" evidence="6">
    <location>
        <begin position="261"/>
        <end position="283"/>
    </location>
</feature>
<feature type="transmembrane region" description="Helical" evidence="6">
    <location>
        <begin position="223"/>
        <end position="246"/>
    </location>
</feature>
<keyword evidence="2" id="KW-1003">Cell membrane</keyword>
<dbReference type="AlphaFoldDB" id="A0A9W7EKH0"/>
<evidence type="ECO:0000313" key="9">
    <source>
        <dbReference type="Proteomes" id="UP001165085"/>
    </source>
</evidence>
<dbReference type="PANTHER" id="PTHR12677">
    <property type="entry name" value="GOLGI APPARATUS MEMBRANE PROTEIN TVP38-RELATED"/>
    <property type="match status" value="1"/>
</dbReference>
<evidence type="ECO:0000256" key="4">
    <source>
        <dbReference type="ARBA" id="ARBA00022989"/>
    </source>
</evidence>
<dbReference type="GO" id="GO:0005886">
    <property type="term" value="C:plasma membrane"/>
    <property type="evidence" value="ECO:0007669"/>
    <property type="project" value="UniProtKB-SubCell"/>
</dbReference>
<sequence>MLDHQKDTGHALDFPGDEENSLQVPFLRKALNGDDDEDERTDSALSCASLGRVLFVVFFLGIIIFFAVDSFTTQYTLTLAEDICDELSRTDIWVIIGSLFIFGFLSPLVGIPYTIYPCASGYLIHEKLGNFWQAFWMTLVLASTAPLLGGLLAFFMGRGILNKWAKRMKEKFRIFMAIEAVLGDKKESIQIQCLLRLSPLVPTAFINVALGCTSNCKTSHFTIAFLFGGTVYAVPLSYVGCLFNAATDLETNDDLSLNSPLGLAIAILGVIGSVLATVAITCYTKKRLRALSTAFEASFVFENEDDEDEEEREEGGGR</sequence>
<organism evidence="8 9">
    <name type="scientific">Triparma strigata</name>
    <dbReference type="NCBI Taxonomy" id="1606541"/>
    <lineage>
        <taxon>Eukaryota</taxon>
        <taxon>Sar</taxon>
        <taxon>Stramenopiles</taxon>
        <taxon>Ochrophyta</taxon>
        <taxon>Bolidophyceae</taxon>
        <taxon>Parmales</taxon>
        <taxon>Triparmaceae</taxon>
        <taxon>Triparma</taxon>
    </lineage>
</organism>
<comment type="caution">
    <text evidence="8">The sequence shown here is derived from an EMBL/GenBank/DDBJ whole genome shotgun (WGS) entry which is preliminary data.</text>
</comment>
<dbReference type="Proteomes" id="UP001165085">
    <property type="component" value="Unassembled WGS sequence"/>
</dbReference>
<keyword evidence="9" id="KW-1185">Reference proteome</keyword>
<feature type="transmembrane region" description="Helical" evidence="6">
    <location>
        <begin position="92"/>
        <end position="115"/>
    </location>
</feature>
<evidence type="ECO:0000313" key="8">
    <source>
        <dbReference type="EMBL" id="GMH80308.1"/>
    </source>
</evidence>
<dbReference type="Pfam" id="PF09335">
    <property type="entry name" value="VTT_dom"/>
    <property type="match status" value="1"/>
</dbReference>
<name>A0A9W7EKH0_9STRA</name>
<dbReference type="InterPro" id="IPR032816">
    <property type="entry name" value="VTT_dom"/>
</dbReference>
<proteinExistence type="predicted"/>
<keyword evidence="5 6" id="KW-0472">Membrane</keyword>
<evidence type="ECO:0000256" key="1">
    <source>
        <dbReference type="ARBA" id="ARBA00004651"/>
    </source>
</evidence>
<keyword evidence="3 6" id="KW-0812">Transmembrane</keyword>
<gene>
    <name evidence="8" type="ORF">TrST_g6388</name>
</gene>
<evidence type="ECO:0000256" key="5">
    <source>
        <dbReference type="ARBA" id="ARBA00023136"/>
    </source>
</evidence>
<evidence type="ECO:0000259" key="7">
    <source>
        <dbReference type="Pfam" id="PF09335"/>
    </source>
</evidence>
<dbReference type="EMBL" id="BRXY01000243">
    <property type="protein sequence ID" value="GMH80308.1"/>
    <property type="molecule type" value="Genomic_DNA"/>
</dbReference>